<feature type="binding site" evidence="10">
    <location>
        <position position="342"/>
    </location>
    <ligand>
        <name>substrate</name>
    </ligand>
</feature>
<dbReference type="InterPro" id="IPR028357">
    <property type="entry name" value="UDPglc_DH_bac"/>
</dbReference>
<keyword evidence="6 8" id="KW-0520">NAD</keyword>
<dbReference type="SUPFAM" id="SSF51735">
    <property type="entry name" value="NAD(P)-binding Rossmann-fold domains"/>
    <property type="match status" value="1"/>
</dbReference>
<feature type="active site" description="Nucleophile" evidence="9">
    <location>
        <position position="284"/>
    </location>
</feature>
<dbReference type="InterPro" id="IPR036291">
    <property type="entry name" value="NAD(P)-bd_dom_sf"/>
</dbReference>
<accession>A0A2X3DF45</accession>
<dbReference type="InterPro" id="IPR014027">
    <property type="entry name" value="UDP-Glc/GDP-Man_DH_C"/>
</dbReference>
<sequence length="444" mass="49595">MQNLSQTKEIQIAIFGLGFVGLTTAVGFASKGFKTIGYEIDTKKAKSLTCAKIPFFEEGLECSLKSVLGKNLFITNNLKEALKGSDVIFYCIGTPMSKNGSADLSYLCDAISQTLSHLHLCAPTPTLLIKSTIPPASSKEIIIPLIESFNLKVNNGTESHLFLANNPEFLREGFALDDFLHPDRILIGIENLPDTQILESIYKPFCAPIIFSNLNTAEFIKYLSNTTLSMCISYANEMSLIAQYIGDIDIIQAFNTLHKDKRFSGNPAKISQYIYPGLGFGGYCLPKDTLALYKKSSDKGFSPQILKSILDTNEKILEFYIQKITHENPKHSTIGILGLSFKPKSDDVRDSKSAMLIQRLLENGFSNIYAYDPIATHTFAQAYNLPIKYAQNLKEITQTCDILAIATGWQEFIPLLHNNHKKIYNLRWLQSLDKNTTLDKEPKN</sequence>
<keyword evidence="5 8" id="KW-0560">Oxidoreductase</keyword>
<dbReference type="NCBIfam" id="TIGR03026">
    <property type="entry name" value="NDP-sugDHase"/>
    <property type="match status" value="1"/>
</dbReference>
<protein>
    <recommendedName>
        <fullName evidence="4 8">UDP-glucose 6-dehydrogenase</fullName>
        <ecNumber evidence="3 8">1.1.1.22</ecNumber>
    </recommendedName>
</protein>
<evidence type="ECO:0000256" key="9">
    <source>
        <dbReference type="PIRSR" id="PIRSR500134-1"/>
    </source>
</evidence>
<feature type="binding site" evidence="11">
    <location>
        <position position="132"/>
    </location>
    <ligand>
        <name>NAD(+)</name>
        <dbReference type="ChEBI" id="CHEBI:57540"/>
    </ligand>
</feature>
<dbReference type="InterPro" id="IPR017476">
    <property type="entry name" value="UDP-Glc/GDP-Man"/>
</dbReference>
<evidence type="ECO:0000256" key="10">
    <source>
        <dbReference type="PIRSR" id="PIRSR500134-2"/>
    </source>
</evidence>
<dbReference type="Gene3D" id="1.20.5.100">
    <property type="entry name" value="Cytochrome c1, transmembrane anchor, C-terminal"/>
    <property type="match status" value="1"/>
</dbReference>
<keyword evidence="12" id="KW-0812">Transmembrane</keyword>
<dbReference type="InterPro" id="IPR014026">
    <property type="entry name" value="UDP-Glc/GDP-Man_DH_dimer"/>
</dbReference>
<dbReference type="GO" id="GO:0003979">
    <property type="term" value="F:UDP-glucose 6-dehydrogenase activity"/>
    <property type="evidence" value="ECO:0007669"/>
    <property type="project" value="UniProtKB-EC"/>
</dbReference>
<dbReference type="InterPro" id="IPR001732">
    <property type="entry name" value="UDP-Glc/GDP-Man_DH_N"/>
</dbReference>
<evidence type="ECO:0000256" key="11">
    <source>
        <dbReference type="PIRSR" id="PIRSR500134-3"/>
    </source>
</evidence>
<evidence type="ECO:0000256" key="1">
    <source>
        <dbReference type="ARBA" id="ARBA00004701"/>
    </source>
</evidence>
<dbReference type="RefSeq" id="WP_220086684.1">
    <property type="nucleotide sequence ID" value="NZ_UAWL01000006.1"/>
</dbReference>
<evidence type="ECO:0000256" key="6">
    <source>
        <dbReference type="ARBA" id="ARBA00023027"/>
    </source>
</evidence>
<dbReference type="GO" id="GO:0051287">
    <property type="term" value="F:NAD binding"/>
    <property type="evidence" value="ECO:0007669"/>
    <property type="project" value="InterPro"/>
</dbReference>
<feature type="binding site" evidence="10">
    <location>
        <position position="281"/>
    </location>
    <ligand>
        <name>substrate</name>
    </ligand>
</feature>
<comment type="catalytic activity">
    <reaction evidence="7 8">
        <text>UDP-alpha-D-glucose + 2 NAD(+) + H2O = UDP-alpha-D-glucuronate + 2 NADH + 3 H(+)</text>
        <dbReference type="Rhea" id="RHEA:23596"/>
        <dbReference type="ChEBI" id="CHEBI:15377"/>
        <dbReference type="ChEBI" id="CHEBI:15378"/>
        <dbReference type="ChEBI" id="CHEBI:57540"/>
        <dbReference type="ChEBI" id="CHEBI:57945"/>
        <dbReference type="ChEBI" id="CHEBI:58052"/>
        <dbReference type="ChEBI" id="CHEBI:58885"/>
        <dbReference type="EC" id="1.1.1.22"/>
    </reaction>
</comment>
<evidence type="ECO:0000256" key="7">
    <source>
        <dbReference type="ARBA" id="ARBA00047473"/>
    </source>
</evidence>
<name>A0A2X3DF45_9HELI</name>
<evidence type="ECO:0000256" key="5">
    <source>
        <dbReference type="ARBA" id="ARBA00023002"/>
    </source>
</evidence>
<feature type="domain" description="UDP-glucose/GDP-mannose dehydrogenase C-terminal" evidence="13">
    <location>
        <begin position="335"/>
        <end position="426"/>
    </location>
</feature>
<dbReference type="PANTHER" id="PTHR43750">
    <property type="entry name" value="UDP-GLUCOSE 6-DEHYDROGENASE TUAD"/>
    <property type="match status" value="1"/>
</dbReference>
<dbReference type="SUPFAM" id="SSF52413">
    <property type="entry name" value="UDP-glucose/GDP-mannose dehydrogenase C-terminal domain"/>
    <property type="match status" value="1"/>
</dbReference>
<comment type="pathway">
    <text evidence="1">Nucleotide-sugar biosynthesis; UDP-alpha-D-glucuronate biosynthesis; UDP-alpha-D-glucuronate from UDP-alpha-D-glucose: step 1/1.</text>
</comment>
<gene>
    <name evidence="14" type="primary">kfiD_2</name>
    <name evidence="14" type="ORF">NCTC13102_00559</name>
</gene>
<dbReference type="UniPathway" id="UPA00038">
    <property type="reaction ID" value="UER00491"/>
</dbReference>
<dbReference type="EMBL" id="UAWL01000006">
    <property type="protein sequence ID" value="SQB98109.1"/>
    <property type="molecule type" value="Genomic_DNA"/>
</dbReference>
<evidence type="ECO:0000313" key="14">
    <source>
        <dbReference type="EMBL" id="SQB98109.1"/>
    </source>
</evidence>
<dbReference type="InterPro" id="IPR036220">
    <property type="entry name" value="UDP-Glc/GDP-Man_DH_C_sf"/>
</dbReference>
<feature type="transmembrane region" description="Helical" evidence="12">
    <location>
        <begin position="12"/>
        <end position="30"/>
    </location>
</feature>
<feature type="binding site" evidence="11">
    <location>
        <position position="94"/>
    </location>
    <ligand>
        <name>NAD(+)</name>
        <dbReference type="ChEBI" id="CHEBI:57540"/>
    </ligand>
</feature>
<evidence type="ECO:0000256" key="12">
    <source>
        <dbReference type="SAM" id="Phobius"/>
    </source>
</evidence>
<evidence type="ECO:0000256" key="2">
    <source>
        <dbReference type="ARBA" id="ARBA00006601"/>
    </source>
</evidence>
<feature type="binding site" evidence="10">
    <location>
        <begin position="169"/>
        <end position="172"/>
    </location>
    <ligand>
        <name>substrate</name>
    </ligand>
</feature>
<evidence type="ECO:0000256" key="3">
    <source>
        <dbReference type="ARBA" id="ARBA00012954"/>
    </source>
</evidence>
<dbReference type="GO" id="GO:0006065">
    <property type="term" value="P:UDP-glucuronate biosynthetic process"/>
    <property type="evidence" value="ECO:0007669"/>
    <property type="project" value="UniProtKB-UniPathway"/>
</dbReference>
<feature type="binding site" evidence="10">
    <location>
        <begin position="273"/>
        <end position="277"/>
    </location>
    <ligand>
        <name>substrate</name>
    </ligand>
</feature>
<dbReference type="PIRSF" id="PIRSF500134">
    <property type="entry name" value="UDPglc_DH_bac"/>
    <property type="match status" value="1"/>
</dbReference>
<dbReference type="Pfam" id="PF00984">
    <property type="entry name" value="UDPG_MGDP_dh"/>
    <property type="match status" value="1"/>
</dbReference>
<comment type="similarity">
    <text evidence="2 8">Belongs to the UDP-glucose/GDP-mannose dehydrogenase family.</text>
</comment>
<dbReference type="Pfam" id="PF03721">
    <property type="entry name" value="UDPG_MGDP_dh_N"/>
    <property type="match status" value="1"/>
</dbReference>
<keyword evidence="12" id="KW-0472">Membrane</keyword>
<dbReference type="EC" id="1.1.1.22" evidence="3 8"/>
<dbReference type="PIRSF" id="PIRSF000124">
    <property type="entry name" value="UDPglc_GDPman_dh"/>
    <property type="match status" value="1"/>
</dbReference>
<dbReference type="Pfam" id="PF03720">
    <property type="entry name" value="UDPG_MGDP_dh_C"/>
    <property type="match status" value="1"/>
</dbReference>
<evidence type="ECO:0000256" key="8">
    <source>
        <dbReference type="PIRNR" id="PIRNR000124"/>
    </source>
</evidence>
<dbReference type="Proteomes" id="UP000250166">
    <property type="component" value="Unassembled WGS sequence"/>
</dbReference>
<feature type="binding site" evidence="11">
    <location>
        <position position="287"/>
    </location>
    <ligand>
        <name>NAD(+)</name>
        <dbReference type="ChEBI" id="CHEBI:57540"/>
    </ligand>
</feature>
<dbReference type="Gene3D" id="3.40.50.720">
    <property type="entry name" value="NAD(P)-binding Rossmann-like Domain"/>
    <property type="match status" value="2"/>
</dbReference>
<proteinExistence type="inferred from homology"/>
<feature type="binding site" evidence="10">
    <location>
        <position position="221"/>
    </location>
    <ligand>
        <name>substrate</name>
    </ligand>
</feature>
<organism evidence="14 15">
    <name type="scientific">Helicobacter fennelliae</name>
    <dbReference type="NCBI Taxonomy" id="215"/>
    <lineage>
        <taxon>Bacteria</taxon>
        <taxon>Pseudomonadati</taxon>
        <taxon>Campylobacterota</taxon>
        <taxon>Epsilonproteobacteria</taxon>
        <taxon>Campylobacterales</taxon>
        <taxon>Helicobacteraceae</taxon>
        <taxon>Helicobacter</taxon>
    </lineage>
</organism>
<keyword evidence="12" id="KW-1133">Transmembrane helix</keyword>
<dbReference type="InterPro" id="IPR008927">
    <property type="entry name" value="6-PGluconate_DH-like_C_sf"/>
</dbReference>
<dbReference type="GO" id="GO:0000271">
    <property type="term" value="P:polysaccharide biosynthetic process"/>
    <property type="evidence" value="ECO:0007669"/>
    <property type="project" value="InterPro"/>
</dbReference>
<evidence type="ECO:0000313" key="15">
    <source>
        <dbReference type="Proteomes" id="UP000250166"/>
    </source>
</evidence>
<evidence type="ECO:0000259" key="13">
    <source>
        <dbReference type="SMART" id="SM00984"/>
    </source>
</evidence>
<evidence type="ECO:0000256" key="4">
    <source>
        <dbReference type="ARBA" id="ARBA00015132"/>
    </source>
</evidence>
<dbReference type="AlphaFoldDB" id="A0A2X3DF45"/>
<dbReference type="SUPFAM" id="SSF48179">
    <property type="entry name" value="6-phosphogluconate dehydrogenase C-terminal domain-like"/>
    <property type="match status" value="1"/>
</dbReference>
<dbReference type="PANTHER" id="PTHR43750:SF3">
    <property type="entry name" value="UDP-GLUCOSE 6-DEHYDROGENASE TUAD"/>
    <property type="match status" value="1"/>
</dbReference>
<feature type="binding site" evidence="11">
    <location>
        <position position="172"/>
    </location>
    <ligand>
        <name>NAD(+)</name>
        <dbReference type="ChEBI" id="CHEBI:57540"/>
    </ligand>
</feature>
<dbReference type="SMART" id="SM00984">
    <property type="entry name" value="UDPG_MGDP_dh_C"/>
    <property type="match status" value="1"/>
</dbReference>
<feature type="binding site" evidence="11">
    <location>
        <position position="44"/>
    </location>
    <ligand>
        <name>NAD(+)</name>
        <dbReference type="ChEBI" id="CHEBI:57540"/>
    </ligand>
</feature>
<feature type="binding site" evidence="11">
    <location>
        <position position="349"/>
    </location>
    <ligand>
        <name>NAD(+)</name>
        <dbReference type="ChEBI" id="CHEBI:57540"/>
    </ligand>
</feature>
<reference evidence="14 15" key="1">
    <citation type="submission" date="2018-06" db="EMBL/GenBank/DDBJ databases">
        <authorList>
            <consortium name="Pathogen Informatics"/>
            <person name="Doyle S."/>
        </authorList>
    </citation>
    <scope>NUCLEOTIDE SEQUENCE [LARGE SCALE GENOMIC DNA]</scope>
    <source>
        <strain evidence="14 15">NCTC13102</strain>
    </source>
</reference>